<dbReference type="AlphaFoldDB" id="A0A6S7J852"/>
<proteinExistence type="predicted"/>
<dbReference type="Gene3D" id="2.10.60.10">
    <property type="entry name" value="CD59"/>
    <property type="match status" value="1"/>
</dbReference>
<keyword evidence="2" id="KW-1185">Reference proteome</keyword>
<organism evidence="1 2">
    <name type="scientific">Paramuricea clavata</name>
    <name type="common">Red gorgonian</name>
    <name type="synonym">Violescent sea-whip</name>
    <dbReference type="NCBI Taxonomy" id="317549"/>
    <lineage>
        <taxon>Eukaryota</taxon>
        <taxon>Metazoa</taxon>
        <taxon>Cnidaria</taxon>
        <taxon>Anthozoa</taxon>
        <taxon>Octocorallia</taxon>
        <taxon>Malacalcyonacea</taxon>
        <taxon>Plexauridae</taxon>
        <taxon>Paramuricea</taxon>
    </lineage>
</organism>
<dbReference type="CDD" id="cd00117">
    <property type="entry name" value="TFP"/>
    <property type="match status" value="1"/>
</dbReference>
<accession>A0A6S7J852</accession>
<dbReference type="EMBL" id="CACRXK020007899">
    <property type="protein sequence ID" value="CAB4013472.1"/>
    <property type="molecule type" value="Genomic_DNA"/>
</dbReference>
<gene>
    <name evidence="1" type="ORF">PACLA_8A076690</name>
</gene>
<evidence type="ECO:0000313" key="2">
    <source>
        <dbReference type="Proteomes" id="UP001152795"/>
    </source>
</evidence>
<dbReference type="SUPFAM" id="SSF57302">
    <property type="entry name" value="Snake toxin-like"/>
    <property type="match status" value="1"/>
</dbReference>
<comment type="caution">
    <text evidence="1">The sequence shown here is derived from an EMBL/GenBank/DDBJ whole genome shotgun (WGS) entry which is preliminary data.</text>
</comment>
<protein>
    <submittedName>
        <fullName evidence="1">Uncharacterized protein</fullName>
    </submittedName>
</protein>
<reference evidence="1" key="1">
    <citation type="submission" date="2020-04" db="EMBL/GenBank/DDBJ databases">
        <authorList>
            <person name="Alioto T."/>
            <person name="Alioto T."/>
            <person name="Gomez Garrido J."/>
        </authorList>
    </citation>
    <scope>NUCLEOTIDE SEQUENCE</scope>
    <source>
        <strain evidence="1">A484AB</strain>
    </source>
</reference>
<name>A0A6S7J852_PARCT</name>
<dbReference type="OrthoDB" id="5961313at2759"/>
<sequence>MFSKILLALGVVLAISALGSALECNVCNYWTSQPKEQQKCTNRKLTCPIGYGHCFTFSGTYQNGTDVVEKSCSINILCSNTEKTCDLITARLGLKSCDFECCNTDNCNSATGVMVTKFTVSLMAIVGFIFA</sequence>
<dbReference type="Proteomes" id="UP001152795">
    <property type="component" value="Unassembled WGS sequence"/>
</dbReference>
<evidence type="ECO:0000313" key="1">
    <source>
        <dbReference type="EMBL" id="CAB4013472.1"/>
    </source>
</evidence>
<dbReference type="InterPro" id="IPR045860">
    <property type="entry name" value="Snake_toxin-like_sf"/>
</dbReference>